<keyword evidence="2" id="KW-1185">Reference proteome</keyword>
<sequence length="83" mass="9427">MITCINIVKCPVCGRVPEMFIHTIGPMIEMACRSCEKSYGCVLEYGLDLSDDTLKIAYEIWQEGACNQMGLEEIPCKYDEINR</sequence>
<dbReference type="Proteomes" id="UP000199315">
    <property type="component" value="Unassembled WGS sequence"/>
</dbReference>
<gene>
    <name evidence="1" type="ORF">SAMN05421730_101569</name>
</gene>
<name>A0A1D3TV46_9FIRM</name>
<accession>A0A1D3TV46</accession>
<dbReference type="OrthoDB" id="9980212at2"/>
<reference evidence="1 2" key="1">
    <citation type="submission" date="2016-09" db="EMBL/GenBank/DDBJ databases">
        <authorList>
            <person name="Capua I."/>
            <person name="De Benedictis P."/>
            <person name="Joannis T."/>
            <person name="Lombin L.H."/>
            <person name="Cattoli G."/>
        </authorList>
    </citation>
    <scope>NUCLEOTIDE SEQUENCE [LARGE SCALE GENOMIC DNA]</scope>
    <source>
        <strain evidence="1 2">GluBS11</strain>
    </source>
</reference>
<protein>
    <submittedName>
        <fullName evidence="1">Uncharacterized protein</fullName>
    </submittedName>
</protein>
<evidence type="ECO:0000313" key="2">
    <source>
        <dbReference type="Proteomes" id="UP000199315"/>
    </source>
</evidence>
<evidence type="ECO:0000313" key="1">
    <source>
        <dbReference type="EMBL" id="SCP97996.1"/>
    </source>
</evidence>
<proteinExistence type="predicted"/>
<dbReference type="AlphaFoldDB" id="A0A1D3TV46"/>
<dbReference type="STRING" id="1619234.SAMN05421730_101569"/>
<dbReference type="RefSeq" id="WP_091234694.1">
    <property type="nucleotide sequence ID" value="NZ_FMKA01000015.1"/>
</dbReference>
<organism evidence="1 2">
    <name type="scientific">Anaerobium acetethylicum</name>
    <dbReference type="NCBI Taxonomy" id="1619234"/>
    <lineage>
        <taxon>Bacteria</taxon>
        <taxon>Bacillati</taxon>
        <taxon>Bacillota</taxon>
        <taxon>Clostridia</taxon>
        <taxon>Lachnospirales</taxon>
        <taxon>Lachnospiraceae</taxon>
        <taxon>Anaerobium</taxon>
    </lineage>
</organism>
<dbReference type="EMBL" id="FMKA01000015">
    <property type="protein sequence ID" value="SCP97996.1"/>
    <property type="molecule type" value="Genomic_DNA"/>
</dbReference>